<organism evidence="1 2">
    <name type="scientific">Dreissena polymorpha</name>
    <name type="common">Zebra mussel</name>
    <name type="synonym">Mytilus polymorpha</name>
    <dbReference type="NCBI Taxonomy" id="45954"/>
    <lineage>
        <taxon>Eukaryota</taxon>
        <taxon>Metazoa</taxon>
        <taxon>Spiralia</taxon>
        <taxon>Lophotrochozoa</taxon>
        <taxon>Mollusca</taxon>
        <taxon>Bivalvia</taxon>
        <taxon>Autobranchia</taxon>
        <taxon>Heteroconchia</taxon>
        <taxon>Euheterodonta</taxon>
        <taxon>Imparidentia</taxon>
        <taxon>Neoheterodontei</taxon>
        <taxon>Myida</taxon>
        <taxon>Dreissenoidea</taxon>
        <taxon>Dreissenidae</taxon>
        <taxon>Dreissena</taxon>
    </lineage>
</organism>
<gene>
    <name evidence="1" type="ORF">DPMN_075230</name>
</gene>
<protein>
    <submittedName>
        <fullName evidence="1">Uncharacterized protein</fullName>
    </submittedName>
</protein>
<keyword evidence="2" id="KW-1185">Reference proteome</keyword>
<name>A0A9D3YGS5_DREPO</name>
<dbReference type="Proteomes" id="UP000828390">
    <property type="component" value="Unassembled WGS sequence"/>
</dbReference>
<evidence type="ECO:0000313" key="1">
    <source>
        <dbReference type="EMBL" id="KAH3700257.1"/>
    </source>
</evidence>
<evidence type="ECO:0000313" key="2">
    <source>
        <dbReference type="Proteomes" id="UP000828390"/>
    </source>
</evidence>
<dbReference type="EMBL" id="JAIWYP010000015">
    <property type="protein sequence ID" value="KAH3700257.1"/>
    <property type="molecule type" value="Genomic_DNA"/>
</dbReference>
<proteinExistence type="predicted"/>
<dbReference type="AlphaFoldDB" id="A0A9D3YGS5"/>
<accession>A0A9D3YGS5</accession>
<sequence>MEEGALSREAPAFGGSGRGRALVRGRRALRSGNWNEIQSSTTDRRTQATDKLLLFRSRQMHNNHIPQTIHNHLHITTTRPRTHLYNTHIHITLIQNTPHDSRHIISTRYRTH</sequence>
<comment type="caution">
    <text evidence="1">The sequence shown here is derived from an EMBL/GenBank/DDBJ whole genome shotgun (WGS) entry which is preliminary data.</text>
</comment>
<reference evidence="1" key="1">
    <citation type="journal article" date="2019" name="bioRxiv">
        <title>The Genome of the Zebra Mussel, Dreissena polymorpha: A Resource for Invasive Species Research.</title>
        <authorList>
            <person name="McCartney M.A."/>
            <person name="Auch B."/>
            <person name="Kono T."/>
            <person name="Mallez S."/>
            <person name="Zhang Y."/>
            <person name="Obille A."/>
            <person name="Becker A."/>
            <person name="Abrahante J.E."/>
            <person name="Garbe J."/>
            <person name="Badalamenti J.P."/>
            <person name="Herman A."/>
            <person name="Mangelson H."/>
            <person name="Liachko I."/>
            <person name="Sullivan S."/>
            <person name="Sone E.D."/>
            <person name="Koren S."/>
            <person name="Silverstein K.A.T."/>
            <person name="Beckman K.B."/>
            <person name="Gohl D.M."/>
        </authorList>
    </citation>
    <scope>NUCLEOTIDE SEQUENCE</scope>
    <source>
        <strain evidence="1">Duluth1</strain>
        <tissue evidence="1">Whole animal</tissue>
    </source>
</reference>
<reference evidence="1" key="2">
    <citation type="submission" date="2020-11" db="EMBL/GenBank/DDBJ databases">
        <authorList>
            <person name="McCartney M.A."/>
            <person name="Auch B."/>
            <person name="Kono T."/>
            <person name="Mallez S."/>
            <person name="Becker A."/>
            <person name="Gohl D.M."/>
            <person name="Silverstein K.A.T."/>
            <person name="Koren S."/>
            <person name="Bechman K.B."/>
            <person name="Herman A."/>
            <person name="Abrahante J.E."/>
            <person name="Garbe J."/>
        </authorList>
    </citation>
    <scope>NUCLEOTIDE SEQUENCE</scope>
    <source>
        <strain evidence="1">Duluth1</strain>
        <tissue evidence="1">Whole animal</tissue>
    </source>
</reference>